<dbReference type="GeneID" id="14919250"/>
<feature type="non-terminal residue" evidence="1">
    <location>
        <position position="100"/>
    </location>
</feature>
<sequence length="100" mass="11042">MKEEEERKLESPAVEVVGLPVGHDSHNVLLDHAQQLMMVPLASLQADFLEEVGGFLHQRAVRRYSTPGPWRISVPISPFLARATFGSTTEICLDTNDSVA</sequence>
<dbReference type="KEGG" id="acan:ACA1_044890"/>
<dbReference type="VEuPathDB" id="AmoebaDB:ACA1_044890"/>
<name>L8GYX9_ACACF</name>
<organism evidence="1 2">
    <name type="scientific">Acanthamoeba castellanii (strain ATCC 30010 / Neff)</name>
    <dbReference type="NCBI Taxonomy" id="1257118"/>
    <lineage>
        <taxon>Eukaryota</taxon>
        <taxon>Amoebozoa</taxon>
        <taxon>Discosea</taxon>
        <taxon>Longamoebia</taxon>
        <taxon>Centramoebida</taxon>
        <taxon>Acanthamoebidae</taxon>
        <taxon>Acanthamoeba</taxon>
    </lineage>
</organism>
<evidence type="ECO:0000313" key="1">
    <source>
        <dbReference type="EMBL" id="ELR18479.1"/>
    </source>
</evidence>
<accession>L8GYX9</accession>
<protein>
    <submittedName>
        <fullName evidence="1">Uncharacterized protein</fullName>
    </submittedName>
</protein>
<dbReference type="AlphaFoldDB" id="L8GYX9"/>
<dbReference type="EMBL" id="KB007952">
    <property type="protein sequence ID" value="ELR18479.1"/>
    <property type="molecule type" value="Genomic_DNA"/>
</dbReference>
<gene>
    <name evidence="1" type="ORF">ACA1_044890</name>
</gene>
<dbReference type="RefSeq" id="XP_004340516.1">
    <property type="nucleotide sequence ID" value="XM_004340468.1"/>
</dbReference>
<reference evidence="1 2" key="1">
    <citation type="journal article" date="2013" name="Genome Biol.">
        <title>Genome of Acanthamoeba castellanii highlights extensive lateral gene transfer and early evolution of tyrosine kinase signaling.</title>
        <authorList>
            <person name="Clarke M."/>
            <person name="Lohan A.J."/>
            <person name="Liu B."/>
            <person name="Lagkouvardos I."/>
            <person name="Roy S."/>
            <person name="Zafar N."/>
            <person name="Bertelli C."/>
            <person name="Schilde C."/>
            <person name="Kianianmomeni A."/>
            <person name="Burglin T.R."/>
            <person name="Frech C."/>
            <person name="Turcotte B."/>
            <person name="Kopec K.O."/>
            <person name="Synnott J.M."/>
            <person name="Choo C."/>
            <person name="Paponov I."/>
            <person name="Finkler A."/>
            <person name="Soon Heng Tan C."/>
            <person name="Hutchins A.P."/>
            <person name="Weinmeier T."/>
            <person name="Rattei T."/>
            <person name="Chu J.S."/>
            <person name="Gimenez G."/>
            <person name="Irimia M."/>
            <person name="Rigden D.J."/>
            <person name="Fitzpatrick D.A."/>
            <person name="Lorenzo-Morales J."/>
            <person name="Bateman A."/>
            <person name="Chiu C.H."/>
            <person name="Tang P."/>
            <person name="Hegemann P."/>
            <person name="Fromm H."/>
            <person name="Raoult D."/>
            <person name="Greub G."/>
            <person name="Miranda-Saavedra D."/>
            <person name="Chen N."/>
            <person name="Nash P."/>
            <person name="Ginger M.L."/>
            <person name="Horn M."/>
            <person name="Schaap P."/>
            <person name="Caler L."/>
            <person name="Loftus B."/>
        </authorList>
    </citation>
    <scope>NUCLEOTIDE SEQUENCE [LARGE SCALE GENOMIC DNA]</scope>
    <source>
        <strain evidence="1 2">Neff</strain>
    </source>
</reference>
<dbReference type="Proteomes" id="UP000011083">
    <property type="component" value="Unassembled WGS sequence"/>
</dbReference>
<proteinExistence type="predicted"/>
<evidence type="ECO:0000313" key="2">
    <source>
        <dbReference type="Proteomes" id="UP000011083"/>
    </source>
</evidence>
<keyword evidence="2" id="KW-1185">Reference proteome</keyword>